<protein>
    <submittedName>
        <fullName evidence="2">Uncharacterized protein</fullName>
    </submittedName>
</protein>
<feature type="region of interest" description="Disordered" evidence="1">
    <location>
        <begin position="1"/>
        <end position="25"/>
    </location>
</feature>
<evidence type="ECO:0000256" key="1">
    <source>
        <dbReference type="SAM" id="MobiDB-lite"/>
    </source>
</evidence>
<gene>
    <name evidence="2" type="ORF">PENTCL1PPCAC_11027</name>
</gene>
<name>A0AAV5T1J2_9BILA</name>
<comment type="caution">
    <text evidence="2">The sequence shown here is derived from an EMBL/GenBank/DDBJ whole genome shotgun (WGS) entry which is preliminary data.</text>
</comment>
<dbReference type="Proteomes" id="UP001432027">
    <property type="component" value="Unassembled WGS sequence"/>
</dbReference>
<reference evidence="2" key="1">
    <citation type="submission" date="2023-10" db="EMBL/GenBank/DDBJ databases">
        <title>Genome assembly of Pristionchus species.</title>
        <authorList>
            <person name="Yoshida K."/>
            <person name="Sommer R.J."/>
        </authorList>
    </citation>
    <scope>NUCLEOTIDE SEQUENCE</scope>
    <source>
        <strain evidence="2">RS0144</strain>
    </source>
</reference>
<accession>A0AAV5T1J2</accession>
<organism evidence="2 3">
    <name type="scientific">Pristionchus entomophagus</name>
    <dbReference type="NCBI Taxonomy" id="358040"/>
    <lineage>
        <taxon>Eukaryota</taxon>
        <taxon>Metazoa</taxon>
        <taxon>Ecdysozoa</taxon>
        <taxon>Nematoda</taxon>
        <taxon>Chromadorea</taxon>
        <taxon>Rhabditida</taxon>
        <taxon>Rhabditina</taxon>
        <taxon>Diplogasteromorpha</taxon>
        <taxon>Diplogasteroidea</taxon>
        <taxon>Neodiplogasteridae</taxon>
        <taxon>Pristionchus</taxon>
    </lineage>
</organism>
<feature type="compositionally biased region" description="Pro residues" evidence="1">
    <location>
        <begin position="1"/>
        <end position="10"/>
    </location>
</feature>
<dbReference type="EMBL" id="BTSX01000003">
    <property type="protein sequence ID" value="GMS88852.1"/>
    <property type="molecule type" value="Genomic_DNA"/>
</dbReference>
<evidence type="ECO:0000313" key="2">
    <source>
        <dbReference type="EMBL" id="GMS88852.1"/>
    </source>
</evidence>
<proteinExistence type="predicted"/>
<keyword evidence="3" id="KW-1185">Reference proteome</keyword>
<sequence>PLSPMDPPYYPGDTTLTVPDDGTTVLIDTPTVPRSSVMEESPEDYNESYEWQFELPSQWTDGNELPWGL</sequence>
<feature type="non-terminal residue" evidence="2">
    <location>
        <position position="1"/>
    </location>
</feature>
<evidence type="ECO:0000313" key="3">
    <source>
        <dbReference type="Proteomes" id="UP001432027"/>
    </source>
</evidence>
<dbReference type="AlphaFoldDB" id="A0AAV5T1J2"/>